<protein>
    <recommendedName>
        <fullName evidence="2">DNA repair protein RAD5A UBA domain-containing protein</fullName>
    </recommendedName>
</protein>
<dbReference type="Pfam" id="PF24559">
    <property type="entry name" value="UBA_RAD5A"/>
    <property type="match status" value="1"/>
</dbReference>
<dbReference type="Proteomes" id="UP001162972">
    <property type="component" value="Chromosome 1"/>
</dbReference>
<evidence type="ECO:0000259" key="2">
    <source>
        <dbReference type="Pfam" id="PF24559"/>
    </source>
</evidence>
<accession>A0AAD6KPE7</accession>
<comment type="caution">
    <text evidence="3">The sequence shown here is derived from an EMBL/GenBank/DDBJ whole genome shotgun (WGS) entry which is preliminary data.</text>
</comment>
<keyword evidence="4" id="KW-1185">Reference proteome</keyword>
<dbReference type="InterPro" id="IPR056450">
    <property type="entry name" value="UBA_RAD5A"/>
</dbReference>
<feature type="domain" description="DNA repair protein RAD5A UBA" evidence="2">
    <location>
        <begin position="62"/>
        <end position="96"/>
    </location>
</feature>
<evidence type="ECO:0000313" key="3">
    <source>
        <dbReference type="EMBL" id="KAJ6427081.1"/>
    </source>
</evidence>
<name>A0AAD6KPE7_9ROSI</name>
<evidence type="ECO:0000256" key="1">
    <source>
        <dbReference type="SAM" id="MobiDB-lite"/>
    </source>
</evidence>
<sequence>MLRPTKGERKQVEREALGEDGGEEVVGVLLGLVVREAAVVDSNTRLWSTTVDTAAVVLDCDKEERVNKVRSVIRPDLSLFDILQALHFNSHDPEAAAMSSIHENPIPGLANGQPESGPNQCQKKK</sequence>
<gene>
    <name evidence="3" type="ORF">OIU84_022640</name>
</gene>
<feature type="region of interest" description="Disordered" evidence="1">
    <location>
        <begin position="94"/>
        <end position="125"/>
    </location>
</feature>
<feature type="compositionally biased region" description="Polar residues" evidence="1">
    <location>
        <begin position="113"/>
        <end position="125"/>
    </location>
</feature>
<evidence type="ECO:0000313" key="4">
    <source>
        <dbReference type="Proteomes" id="UP001162972"/>
    </source>
</evidence>
<proteinExistence type="predicted"/>
<dbReference type="AlphaFoldDB" id="A0AAD6KPE7"/>
<organism evidence="3 4">
    <name type="scientific">Salix udensis</name>
    <dbReference type="NCBI Taxonomy" id="889485"/>
    <lineage>
        <taxon>Eukaryota</taxon>
        <taxon>Viridiplantae</taxon>
        <taxon>Streptophyta</taxon>
        <taxon>Embryophyta</taxon>
        <taxon>Tracheophyta</taxon>
        <taxon>Spermatophyta</taxon>
        <taxon>Magnoliopsida</taxon>
        <taxon>eudicotyledons</taxon>
        <taxon>Gunneridae</taxon>
        <taxon>Pentapetalae</taxon>
        <taxon>rosids</taxon>
        <taxon>fabids</taxon>
        <taxon>Malpighiales</taxon>
        <taxon>Salicaceae</taxon>
        <taxon>Saliceae</taxon>
        <taxon>Salix</taxon>
    </lineage>
</organism>
<dbReference type="EMBL" id="JAPFFJ010000005">
    <property type="protein sequence ID" value="KAJ6427081.1"/>
    <property type="molecule type" value="Genomic_DNA"/>
</dbReference>
<reference evidence="3 4" key="1">
    <citation type="journal article" date="2023" name="Int. J. Mol. Sci.">
        <title>De Novo Assembly and Annotation of 11 Diverse Shrub Willow (Salix) Genomes Reveals Novel Gene Organization in Sex-Linked Regions.</title>
        <authorList>
            <person name="Hyden B."/>
            <person name="Feng K."/>
            <person name="Yates T.B."/>
            <person name="Jawdy S."/>
            <person name="Cereghino C."/>
            <person name="Smart L.B."/>
            <person name="Muchero W."/>
        </authorList>
    </citation>
    <scope>NUCLEOTIDE SEQUENCE [LARGE SCALE GENOMIC DNA]</scope>
    <source>
        <tissue evidence="3">Shoot tip</tissue>
    </source>
</reference>